<dbReference type="InterPro" id="IPR019780">
    <property type="entry name" value="Germin_Mn-BS"/>
</dbReference>
<dbReference type="SUPFAM" id="SSF51182">
    <property type="entry name" value="RmlC-like cupins"/>
    <property type="match status" value="1"/>
</dbReference>
<evidence type="ECO:0000313" key="3">
    <source>
        <dbReference type="EMBL" id="EFH83955.1"/>
    </source>
</evidence>
<reference evidence="3 4" key="1">
    <citation type="journal article" date="2011" name="Stand. Genomic Sci.">
        <title>Non-contiguous finished genome sequence and contextual data of the filamentous soil bacterium Ktedonobacter racemifer type strain (SOSP1-21).</title>
        <authorList>
            <person name="Chang Y.J."/>
            <person name="Land M."/>
            <person name="Hauser L."/>
            <person name="Chertkov O."/>
            <person name="Del Rio T.G."/>
            <person name="Nolan M."/>
            <person name="Copeland A."/>
            <person name="Tice H."/>
            <person name="Cheng J.F."/>
            <person name="Lucas S."/>
            <person name="Han C."/>
            <person name="Goodwin L."/>
            <person name="Pitluck S."/>
            <person name="Ivanova N."/>
            <person name="Ovchinikova G."/>
            <person name="Pati A."/>
            <person name="Chen A."/>
            <person name="Palaniappan K."/>
            <person name="Mavromatis K."/>
            <person name="Liolios K."/>
            <person name="Brettin T."/>
            <person name="Fiebig A."/>
            <person name="Rohde M."/>
            <person name="Abt B."/>
            <person name="Goker M."/>
            <person name="Detter J.C."/>
            <person name="Woyke T."/>
            <person name="Bristow J."/>
            <person name="Eisen J.A."/>
            <person name="Markowitz V."/>
            <person name="Hugenholtz P."/>
            <person name="Kyrpides N.C."/>
            <person name="Klenk H.P."/>
            <person name="Lapidus A."/>
        </authorList>
    </citation>
    <scope>NUCLEOTIDE SEQUENCE [LARGE SCALE GENOMIC DNA]</scope>
    <source>
        <strain evidence="4">DSM 44963</strain>
    </source>
</reference>
<name>D6TU54_KTERA</name>
<keyword evidence="4" id="KW-1185">Reference proteome</keyword>
<dbReference type="FunCoup" id="D6TU54">
    <property type="interactions" value="1"/>
</dbReference>
<dbReference type="Pfam" id="PF07883">
    <property type="entry name" value="Cupin_2"/>
    <property type="match status" value="1"/>
</dbReference>
<dbReference type="OrthoDB" id="9794183at2"/>
<feature type="region of interest" description="Disordered" evidence="1">
    <location>
        <begin position="124"/>
        <end position="143"/>
    </location>
</feature>
<evidence type="ECO:0000313" key="4">
    <source>
        <dbReference type="Proteomes" id="UP000004508"/>
    </source>
</evidence>
<dbReference type="AlphaFoldDB" id="D6TU54"/>
<dbReference type="STRING" id="485913.Krac_4960"/>
<dbReference type="GO" id="GO:0030145">
    <property type="term" value="F:manganese ion binding"/>
    <property type="evidence" value="ECO:0007669"/>
    <property type="project" value="InterPro"/>
</dbReference>
<dbReference type="PANTHER" id="PTHR36114:SF1">
    <property type="entry name" value="16.7 KDA PROTEIN IN WHIE LOCUS"/>
    <property type="match status" value="1"/>
</dbReference>
<feature type="domain" description="Cupin type-2" evidence="2">
    <location>
        <begin position="44"/>
        <end position="94"/>
    </location>
</feature>
<dbReference type="Gene3D" id="2.60.120.10">
    <property type="entry name" value="Jelly Rolls"/>
    <property type="match status" value="1"/>
</dbReference>
<evidence type="ECO:0000259" key="2">
    <source>
        <dbReference type="Pfam" id="PF07883"/>
    </source>
</evidence>
<dbReference type="eggNOG" id="COG0662">
    <property type="taxonomic scope" value="Bacteria"/>
</dbReference>
<gene>
    <name evidence="3" type="ORF">Krac_4960</name>
</gene>
<dbReference type="RefSeq" id="WP_007915065.1">
    <property type="nucleotide sequence ID" value="NZ_ADVG01000003.1"/>
</dbReference>
<sequence>MELMQPFQRINLSDLSQRMNERYQNVVVNEVNESCLRLAVFTGEYPWHRHPESDELFLVLEGELTIDFTDQESVTLAPNDLFTIPAGRIHRTRSSQRTVNLCFEHTQATTEFIEEVGLSSQLPAEDQPSVCKMTEDPECSHQA</sequence>
<dbReference type="EMBL" id="ADVG01000003">
    <property type="protein sequence ID" value="EFH83955.1"/>
    <property type="molecule type" value="Genomic_DNA"/>
</dbReference>
<dbReference type="InterPro" id="IPR013096">
    <property type="entry name" value="Cupin_2"/>
</dbReference>
<dbReference type="InterPro" id="IPR052044">
    <property type="entry name" value="PKS_Associated_Protein"/>
</dbReference>
<dbReference type="PROSITE" id="PS00725">
    <property type="entry name" value="GERMIN"/>
    <property type="match status" value="1"/>
</dbReference>
<proteinExistence type="predicted"/>
<comment type="caution">
    <text evidence="3">The sequence shown here is derived from an EMBL/GenBank/DDBJ whole genome shotgun (WGS) entry which is preliminary data.</text>
</comment>
<accession>D6TU54</accession>
<organism evidence="3 4">
    <name type="scientific">Ktedonobacter racemifer DSM 44963</name>
    <dbReference type="NCBI Taxonomy" id="485913"/>
    <lineage>
        <taxon>Bacteria</taxon>
        <taxon>Bacillati</taxon>
        <taxon>Chloroflexota</taxon>
        <taxon>Ktedonobacteria</taxon>
        <taxon>Ktedonobacterales</taxon>
        <taxon>Ktedonobacteraceae</taxon>
        <taxon>Ktedonobacter</taxon>
    </lineage>
</organism>
<dbReference type="InParanoid" id="D6TU54"/>
<evidence type="ECO:0000256" key="1">
    <source>
        <dbReference type="SAM" id="MobiDB-lite"/>
    </source>
</evidence>
<dbReference type="Proteomes" id="UP000004508">
    <property type="component" value="Unassembled WGS sequence"/>
</dbReference>
<dbReference type="PANTHER" id="PTHR36114">
    <property type="entry name" value="16.7 KDA PROTEIN IN WHIE LOCUS"/>
    <property type="match status" value="1"/>
</dbReference>
<dbReference type="InterPro" id="IPR014710">
    <property type="entry name" value="RmlC-like_jellyroll"/>
</dbReference>
<dbReference type="InterPro" id="IPR011051">
    <property type="entry name" value="RmlC_Cupin_sf"/>
</dbReference>
<dbReference type="CDD" id="cd02226">
    <property type="entry name" value="cupin_YdbB-like"/>
    <property type="match status" value="1"/>
</dbReference>
<feature type="compositionally biased region" description="Basic and acidic residues" evidence="1">
    <location>
        <begin position="133"/>
        <end position="143"/>
    </location>
</feature>
<protein>
    <submittedName>
        <fullName evidence="3">Cupin 2 conserved barrel domain protein</fullName>
    </submittedName>
</protein>